<evidence type="ECO:0000256" key="1">
    <source>
        <dbReference type="ARBA" id="ARBA00004651"/>
    </source>
</evidence>
<evidence type="ECO:0000313" key="9">
    <source>
        <dbReference type="EMBL" id="MCB8878003.1"/>
    </source>
</evidence>
<dbReference type="AlphaFoldDB" id="A0A963YXK3"/>
<dbReference type="Gene3D" id="1.10.3720.10">
    <property type="entry name" value="MetI-like"/>
    <property type="match status" value="1"/>
</dbReference>
<keyword evidence="6 7" id="KW-0472">Membrane</keyword>
<evidence type="ECO:0000256" key="2">
    <source>
        <dbReference type="ARBA" id="ARBA00022448"/>
    </source>
</evidence>
<sequence>MSRSFVQAALAPVILLILWEAASHSGLVDPRFLPPLEQVWIAGRAEWASGDLAAAIRASLARDILGFIVGSTIGTVLGVVIGLSKTTQRLLGPMLVVHRQIALFAWIPLLSAWFGGGEVGKIAFIAMAAFQPTVVNSWRGVANIPQQYRELSMALAFRGLDFLTLIALPGSLAEIFAGLRAALIYAWMATIGAELLLDVAPGLGGRMDEGQHLFEMNLLVFYLIVLAIVGGLFTLATGRLETRLARWRAA</sequence>
<dbReference type="GO" id="GO:0005886">
    <property type="term" value="C:plasma membrane"/>
    <property type="evidence" value="ECO:0007669"/>
    <property type="project" value="UniProtKB-SubCell"/>
</dbReference>
<keyword evidence="3" id="KW-1003">Cell membrane</keyword>
<gene>
    <name evidence="9" type="ORF">ASILVAE211_22630</name>
</gene>
<accession>A0A963YXK3</accession>
<dbReference type="SUPFAM" id="SSF161098">
    <property type="entry name" value="MetI-like"/>
    <property type="match status" value="1"/>
</dbReference>
<dbReference type="InterPro" id="IPR035906">
    <property type="entry name" value="MetI-like_sf"/>
</dbReference>
<comment type="similarity">
    <text evidence="7">Belongs to the binding-protein-dependent transport system permease family.</text>
</comment>
<evidence type="ECO:0000259" key="8">
    <source>
        <dbReference type="PROSITE" id="PS50928"/>
    </source>
</evidence>
<keyword evidence="4 7" id="KW-0812">Transmembrane</keyword>
<dbReference type="InterPro" id="IPR000515">
    <property type="entry name" value="MetI-like"/>
</dbReference>
<reference evidence="9" key="1">
    <citation type="journal article" date="2021" name="Microorganisms">
        <title>Acidisoma silvae sp. nov. and Acidisomacellulosilytica sp. nov., Two Acidophilic Bacteria Isolated from Decaying Wood, Hydrolyzing Cellulose and Producing Poly-3-hydroxybutyrate.</title>
        <authorList>
            <person name="Mieszkin S."/>
            <person name="Pouder E."/>
            <person name="Uroz S."/>
            <person name="Simon-Colin C."/>
            <person name="Alain K."/>
        </authorList>
    </citation>
    <scope>NUCLEOTIDE SEQUENCE</scope>
    <source>
        <strain evidence="9">HW T2.11</strain>
    </source>
</reference>
<dbReference type="Pfam" id="PF00528">
    <property type="entry name" value="BPD_transp_1"/>
    <property type="match status" value="1"/>
</dbReference>
<proteinExistence type="inferred from homology"/>
<evidence type="ECO:0000313" key="10">
    <source>
        <dbReference type="Proteomes" id="UP000708298"/>
    </source>
</evidence>
<feature type="transmembrane region" description="Helical" evidence="7">
    <location>
        <begin position="219"/>
        <end position="238"/>
    </location>
</feature>
<evidence type="ECO:0000256" key="4">
    <source>
        <dbReference type="ARBA" id="ARBA00022692"/>
    </source>
</evidence>
<evidence type="ECO:0000256" key="6">
    <source>
        <dbReference type="ARBA" id="ARBA00023136"/>
    </source>
</evidence>
<feature type="domain" description="ABC transmembrane type-1" evidence="8">
    <location>
        <begin position="56"/>
        <end position="237"/>
    </location>
</feature>
<evidence type="ECO:0000256" key="7">
    <source>
        <dbReference type="RuleBase" id="RU363032"/>
    </source>
</evidence>
<feature type="transmembrane region" description="Helical" evidence="7">
    <location>
        <begin position="64"/>
        <end position="84"/>
    </location>
</feature>
<dbReference type="PANTHER" id="PTHR30151:SF0">
    <property type="entry name" value="ABC TRANSPORTER PERMEASE PROTEIN MJ0413-RELATED"/>
    <property type="match status" value="1"/>
</dbReference>
<dbReference type="Proteomes" id="UP000708298">
    <property type="component" value="Unassembled WGS sequence"/>
</dbReference>
<dbReference type="EMBL" id="JAESVB010000021">
    <property type="protein sequence ID" value="MCB8878003.1"/>
    <property type="molecule type" value="Genomic_DNA"/>
</dbReference>
<organism evidence="9 10">
    <name type="scientific">Acidisoma silvae</name>
    <dbReference type="NCBI Taxonomy" id="2802396"/>
    <lineage>
        <taxon>Bacteria</taxon>
        <taxon>Pseudomonadati</taxon>
        <taxon>Pseudomonadota</taxon>
        <taxon>Alphaproteobacteria</taxon>
        <taxon>Acetobacterales</taxon>
        <taxon>Acidocellaceae</taxon>
        <taxon>Acidisoma</taxon>
    </lineage>
</organism>
<evidence type="ECO:0000256" key="3">
    <source>
        <dbReference type="ARBA" id="ARBA00022475"/>
    </source>
</evidence>
<dbReference type="PANTHER" id="PTHR30151">
    <property type="entry name" value="ALKANE SULFONATE ABC TRANSPORTER-RELATED, MEMBRANE SUBUNIT"/>
    <property type="match status" value="1"/>
</dbReference>
<dbReference type="RefSeq" id="WP_227323647.1">
    <property type="nucleotide sequence ID" value="NZ_JAESVB010000021.1"/>
</dbReference>
<feature type="transmembrane region" description="Helical" evidence="7">
    <location>
        <begin position="96"/>
        <end position="116"/>
    </location>
</feature>
<feature type="transmembrane region" description="Helical" evidence="7">
    <location>
        <begin position="162"/>
        <end position="188"/>
    </location>
</feature>
<comment type="subcellular location">
    <subcellularLocation>
        <location evidence="1 7">Cell membrane</location>
        <topology evidence="1 7">Multi-pass membrane protein</topology>
    </subcellularLocation>
</comment>
<keyword evidence="2 7" id="KW-0813">Transport</keyword>
<protein>
    <submittedName>
        <fullName evidence="9">ABC transporter permease</fullName>
    </submittedName>
</protein>
<comment type="caution">
    <text evidence="9">The sequence shown here is derived from an EMBL/GenBank/DDBJ whole genome shotgun (WGS) entry which is preliminary data.</text>
</comment>
<evidence type="ECO:0000256" key="5">
    <source>
        <dbReference type="ARBA" id="ARBA00022989"/>
    </source>
</evidence>
<keyword evidence="5 7" id="KW-1133">Transmembrane helix</keyword>
<reference evidence="9" key="2">
    <citation type="submission" date="2021-01" db="EMBL/GenBank/DDBJ databases">
        <authorList>
            <person name="Mieszkin S."/>
            <person name="Pouder E."/>
            <person name="Alain K."/>
        </authorList>
    </citation>
    <scope>NUCLEOTIDE SEQUENCE</scope>
    <source>
        <strain evidence="9">HW T2.11</strain>
    </source>
</reference>
<name>A0A963YXK3_9PROT</name>
<keyword evidence="10" id="KW-1185">Reference proteome</keyword>
<dbReference type="PROSITE" id="PS50928">
    <property type="entry name" value="ABC_TM1"/>
    <property type="match status" value="1"/>
</dbReference>
<dbReference type="GO" id="GO:0055085">
    <property type="term" value="P:transmembrane transport"/>
    <property type="evidence" value="ECO:0007669"/>
    <property type="project" value="InterPro"/>
</dbReference>